<comment type="caution">
    <text evidence="9">The sequence shown here is derived from an EMBL/GenBank/DDBJ whole genome shotgun (WGS) entry which is preliminary data.</text>
</comment>
<dbReference type="FunCoup" id="A0A7X0MUL9">
    <property type="interactions" value="372"/>
</dbReference>
<evidence type="ECO:0000256" key="4">
    <source>
        <dbReference type="ARBA" id="ARBA00013682"/>
    </source>
</evidence>
<dbReference type="GO" id="GO:0003676">
    <property type="term" value="F:nucleic acid binding"/>
    <property type="evidence" value="ECO:0007669"/>
    <property type="project" value="InterPro"/>
</dbReference>
<keyword evidence="8" id="KW-0949">S-adenosyl-L-methionine</keyword>
<keyword evidence="8" id="KW-0698">rRNA processing</keyword>
<dbReference type="SUPFAM" id="SSF53335">
    <property type="entry name" value="S-adenosyl-L-methionine-dependent methyltransferases"/>
    <property type="match status" value="1"/>
</dbReference>
<dbReference type="RefSeq" id="WP_166851307.1">
    <property type="nucleotide sequence ID" value="NZ_JAAONY010000001.1"/>
</dbReference>
<evidence type="ECO:0000256" key="8">
    <source>
        <dbReference type="PIRNR" id="PIRNR004553"/>
    </source>
</evidence>
<gene>
    <name evidence="9" type="ORF">HNR48_000706</name>
</gene>
<evidence type="ECO:0000256" key="1">
    <source>
        <dbReference type="ARBA" id="ARBA00002649"/>
    </source>
</evidence>
<evidence type="ECO:0000256" key="3">
    <source>
        <dbReference type="ARBA" id="ARBA00012141"/>
    </source>
</evidence>
<evidence type="ECO:0000313" key="10">
    <source>
        <dbReference type="Proteomes" id="UP000528457"/>
    </source>
</evidence>
<dbReference type="NCBIfam" id="TIGR00095">
    <property type="entry name" value="16S rRNA (guanine(966)-N(2))-methyltransferase RsmD"/>
    <property type="match status" value="1"/>
</dbReference>
<dbReference type="AlphaFoldDB" id="A0A7X0MUL9"/>
<evidence type="ECO:0000256" key="6">
    <source>
        <dbReference type="ARBA" id="ARBA00022679"/>
    </source>
</evidence>
<dbReference type="InterPro" id="IPR029063">
    <property type="entry name" value="SAM-dependent_MTases_sf"/>
</dbReference>
<evidence type="ECO:0000256" key="2">
    <source>
        <dbReference type="ARBA" id="ARBA00005269"/>
    </source>
</evidence>
<dbReference type="InterPro" id="IPR002052">
    <property type="entry name" value="DNA_methylase_N6_adenine_CS"/>
</dbReference>
<proteinExistence type="inferred from homology"/>
<keyword evidence="5 8" id="KW-0489">Methyltransferase</keyword>
<comment type="similarity">
    <text evidence="2 8">Belongs to the methyltransferase superfamily. RsmD family.</text>
</comment>
<organism evidence="9 10">
    <name type="scientific">Pseudoteredinibacter isoporae</name>
    <dbReference type="NCBI Taxonomy" id="570281"/>
    <lineage>
        <taxon>Bacteria</taxon>
        <taxon>Pseudomonadati</taxon>
        <taxon>Pseudomonadota</taxon>
        <taxon>Gammaproteobacteria</taxon>
        <taxon>Cellvibrionales</taxon>
        <taxon>Cellvibrionaceae</taxon>
        <taxon>Pseudoteredinibacter</taxon>
    </lineage>
</organism>
<comment type="catalytic activity">
    <reaction evidence="7 8">
        <text>guanosine(966) in 16S rRNA + S-adenosyl-L-methionine = N(2)-methylguanosine(966) in 16S rRNA + S-adenosyl-L-homocysteine + H(+)</text>
        <dbReference type="Rhea" id="RHEA:23548"/>
        <dbReference type="Rhea" id="RHEA-COMP:10211"/>
        <dbReference type="Rhea" id="RHEA-COMP:10212"/>
        <dbReference type="ChEBI" id="CHEBI:15378"/>
        <dbReference type="ChEBI" id="CHEBI:57856"/>
        <dbReference type="ChEBI" id="CHEBI:59789"/>
        <dbReference type="ChEBI" id="CHEBI:74269"/>
        <dbReference type="ChEBI" id="CHEBI:74481"/>
        <dbReference type="EC" id="2.1.1.171"/>
    </reaction>
</comment>
<keyword evidence="6 8" id="KW-0808">Transferase</keyword>
<dbReference type="EMBL" id="JACHHT010000001">
    <property type="protein sequence ID" value="MBB6520428.1"/>
    <property type="molecule type" value="Genomic_DNA"/>
</dbReference>
<dbReference type="Gene3D" id="3.40.50.150">
    <property type="entry name" value="Vaccinia Virus protein VP39"/>
    <property type="match status" value="1"/>
</dbReference>
<accession>A0A7X0MUL9</accession>
<dbReference type="EC" id="2.1.1.171" evidence="3 8"/>
<dbReference type="CDD" id="cd02440">
    <property type="entry name" value="AdoMet_MTases"/>
    <property type="match status" value="1"/>
</dbReference>
<dbReference type="Proteomes" id="UP000528457">
    <property type="component" value="Unassembled WGS sequence"/>
</dbReference>
<protein>
    <recommendedName>
        <fullName evidence="4 8">Ribosomal RNA small subunit methyltransferase D</fullName>
        <ecNumber evidence="3 8">2.1.1.171</ecNumber>
    </recommendedName>
</protein>
<dbReference type="InParanoid" id="A0A7X0MUL9"/>
<dbReference type="Pfam" id="PF03602">
    <property type="entry name" value="Cons_hypoth95"/>
    <property type="match status" value="1"/>
</dbReference>
<dbReference type="PIRSF" id="PIRSF004553">
    <property type="entry name" value="CHP00095"/>
    <property type="match status" value="1"/>
</dbReference>
<name>A0A7X0MUL9_9GAMM</name>
<evidence type="ECO:0000256" key="7">
    <source>
        <dbReference type="ARBA" id="ARBA00048326"/>
    </source>
</evidence>
<reference evidence="9 10" key="1">
    <citation type="submission" date="2020-08" db="EMBL/GenBank/DDBJ databases">
        <title>Genomic Encyclopedia of Type Strains, Phase IV (KMG-IV): sequencing the most valuable type-strain genomes for metagenomic binning, comparative biology and taxonomic classification.</title>
        <authorList>
            <person name="Goeker M."/>
        </authorList>
    </citation>
    <scope>NUCLEOTIDE SEQUENCE [LARGE SCALE GENOMIC DNA]</scope>
    <source>
        <strain evidence="9 10">DSM 22368</strain>
    </source>
</reference>
<dbReference type="GO" id="GO:0052913">
    <property type="term" value="F:16S rRNA (guanine(966)-N(2))-methyltransferase activity"/>
    <property type="evidence" value="ECO:0007669"/>
    <property type="project" value="UniProtKB-EC"/>
</dbReference>
<sequence>MAKANSTQQLRIIGGQWRGRKFNFASADGLRPTGDRIRETLFNWLSADIHGARCLDLFSGSGALALEALSRGASAVELWEHNSTACALLKKHLQSMAEQMPQQQARVVQGDTLQNLKAGNPSKPFDIVFMDPPFAAGFWESSAELLEQHGWLHPDSLIYVESPRDNLPKLPNNWRNWRCKNSGQVCYQLFIAGELPNN</sequence>
<dbReference type="PROSITE" id="PS00092">
    <property type="entry name" value="N6_MTASE"/>
    <property type="match status" value="1"/>
</dbReference>
<comment type="function">
    <text evidence="1 8">Specifically methylates the guanine in position 966 of 16S rRNA in the assembled 30S particle.</text>
</comment>
<dbReference type="InterPro" id="IPR004398">
    <property type="entry name" value="RNA_MeTrfase_RsmD"/>
</dbReference>
<evidence type="ECO:0000313" key="9">
    <source>
        <dbReference type="EMBL" id="MBB6520428.1"/>
    </source>
</evidence>
<dbReference type="PANTHER" id="PTHR43542:SF1">
    <property type="entry name" value="METHYLTRANSFERASE"/>
    <property type="match status" value="1"/>
</dbReference>
<evidence type="ECO:0000256" key="5">
    <source>
        <dbReference type="ARBA" id="ARBA00022603"/>
    </source>
</evidence>
<dbReference type="PANTHER" id="PTHR43542">
    <property type="entry name" value="METHYLTRANSFERASE"/>
    <property type="match status" value="1"/>
</dbReference>
<keyword evidence="10" id="KW-1185">Reference proteome</keyword>